<dbReference type="EMBL" id="CP024785">
    <property type="protein sequence ID" value="AUB42826.1"/>
    <property type="molecule type" value="Genomic_DNA"/>
</dbReference>
<dbReference type="KEGG" id="nfl:COO91_08972"/>
<dbReference type="AlphaFoldDB" id="A0A2K8T540"/>
<sequence length="59" mass="6665">MQLLISKCSQANGKWTDQFTRNWAWSIGHWALGIGYSSCLPHFPLLSLPFHSPLPTLPI</sequence>
<keyword evidence="2" id="KW-1185">Reference proteome</keyword>
<name>A0A2K8T540_9NOSO</name>
<reference evidence="1 2" key="1">
    <citation type="submission" date="2017-11" db="EMBL/GenBank/DDBJ databases">
        <title>Complete genome of a free-living desiccation-tolerant cyanobacterium and its photosynthetic adaptation to extreme terrestrial habitat.</title>
        <authorList>
            <person name="Shang J."/>
        </authorList>
    </citation>
    <scope>NUCLEOTIDE SEQUENCE [LARGE SCALE GENOMIC DNA]</scope>
    <source>
        <strain evidence="1 2">CCNUN1</strain>
    </source>
</reference>
<gene>
    <name evidence="1" type="ORF">COO91_08972</name>
</gene>
<organism evidence="1 2">
    <name type="scientific">Nostoc flagelliforme CCNUN1</name>
    <dbReference type="NCBI Taxonomy" id="2038116"/>
    <lineage>
        <taxon>Bacteria</taxon>
        <taxon>Bacillati</taxon>
        <taxon>Cyanobacteriota</taxon>
        <taxon>Cyanophyceae</taxon>
        <taxon>Nostocales</taxon>
        <taxon>Nostocaceae</taxon>
        <taxon>Nostoc</taxon>
    </lineage>
</organism>
<dbReference type="Proteomes" id="UP000232003">
    <property type="component" value="Chromosome"/>
</dbReference>
<evidence type="ECO:0000313" key="1">
    <source>
        <dbReference type="EMBL" id="AUB42826.1"/>
    </source>
</evidence>
<accession>A0A2K8T540</accession>
<protein>
    <submittedName>
        <fullName evidence="1">Uncharacterized protein</fullName>
    </submittedName>
</protein>
<evidence type="ECO:0000313" key="2">
    <source>
        <dbReference type="Proteomes" id="UP000232003"/>
    </source>
</evidence>
<proteinExistence type="predicted"/>